<feature type="domain" description="HhH-GPD" evidence="7">
    <location>
        <begin position="136"/>
        <end position="301"/>
    </location>
</feature>
<comment type="catalytic activity">
    <reaction evidence="1">
        <text>Hydrolysis of alkylated DNA, releasing 3-methyladenine, 3-methylguanine, 7-methylguanine and 7-methyladenine.</text>
        <dbReference type="EC" id="3.2.2.21"/>
    </reaction>
</comment>
<dbReference type="GO" id="GO:0008725">
    <property type="term" value="F:DNA-3-methyladenine glycosylase activity"/>
    <property type="evidence" value="ECO:0007669"/>
    <property type="project" value="TreeGrafter"/>
</dbReference>
<evidence type="ECO:0000256" key="5">
    <source>
        <dbReference type="ARBA" id="ARBA00022801"/>
    </source>
</evidence>
<dbReference type="Proteomes" id="UP000036867">
    <property type="component" value="Unassembled WGS sequence"/>
</dbReference>
<dbReference type="Gene3D" id="1.10.340.30">
    <property type="entry name" value="Hypothetical protein, domain 2"/>
    <property type="match status" value="1"/>
</dbReference>
<dbReference type="CDD" id="cd00056">
    <property type="entry name" value="ENDO3c"/>
    <property type="match status" value="1"/>
</dbReference>
<comment type="caution">
    <text evidence="8">The sequence shown here is derived from an EMBL/GenBank/DDBJ whole genome shotgun (WGS) entry which is preliminary data.</text>
</comment>
<dbReference type="Pfam" id="PF07934">
    <property type="entry name" value="OGG_N"/>
    <property type="match status" value="1"/>
</dbReference>
<accession>A0A0M0LB87</accession>
<evidence type="ECO:0000259" key="7">
    <source>
        <dbReference type="SMART" id="SM00478"/>
    </source>
</evidence>
<gene>
    <name evidence="8" type="ORF">AMD00_18180</name>
</gene>
<dbReference type="GO" id="GO:0006285">
    <property type="term" value="P:base-excision repair, AP site formation"/>
    <property type="evidence" value="ECO:0007669"/>
    <property type="project" value="TreeGrafter"/>
</dbReference>
<comment type="similarity">
    <text evidence="2">Belongs to the alkylbase DNA glycosidase AlkA family.</text>
</comment>
<evidence type="ECO:0000256" key="4">
    <source>
        <dbReference type="ARBA" id="ARBA00022763"/>
    </source>
</evidence>
<proteinExistence type="inferred from homology"/>
<reference evidence="9" key="1">
    <citation type="submission" date="2015-08" db="EMBL/GenBank/DDBJ databases">
        <title>Fjat-10028 dsm 16317.</title>
        <authorList>
            <person name="Liu B."/>
            <person name="Wang J."/>
            <person name="Zhu Y."/>
            <person name="Liu G."/>
            <person name="Chen Q."/>
            <person name="Chen Z."/>
            <person name="Lan J."/>
            <person name="Che J."/>
            <person name="Ge C."/>
            <person name="Shi H."/>
            <person name="Pan Z."/>
            <person name="Liu X."/>
        </authorList>
    </citation>
    <scope>NUCLEOTIDE SEQUENCE [LARGE SCALE GENOMIC DNA]</scope>
    <source>
        <strain evidence="9">DSM 16317</strain>
    </source>
</reference>
<dbReference type="STRING" id="263475.AMD00_18180"/>
<dbReference type="PATRIC" id="fig|263475.3.peg.2476"/>
<organism evidence="8 9">
    <name type="scientific">Viridibacillus arvi</name>
    <dbReference type="NCBI Taxonomy" id="263475"/>
    <lineage>
        <taxon>Bacteria</taxon>
        <taxon>Bacillati</taxon>
        <taxon>Bacillota</taxon>
        <taxon>Bacilli</taxon>
        <taxon>Bacillales</taxon>
        <taxon>Caryophanaceae</taxon>
        <taxon>Viridibacillus</taxon>
    </lineage>
</organism>
<dbReference type="InterPro" id="IPR037046">
    <property type="entry name" value="AlkA_N_sf"/>
</dbReference>
<evidence type="ECO:0000256" key="3">
    <source>
        <dbReference type="ARBA" id="ARBA00012000"/>
    </source>
</evidence>
<dbReference type="GO" id="GO:0008534">
    <property type="term" value="F:oxidized purine nucleobase lesion DNA N-glycosylase activity"/>
    <property type="evidence" value="ECO:0007669"/>
    <property type="project" value="InterPro"/>
</dbReference>
<dbReference type="EMBL" id="LILB01000007">
    <property type="protein sequence ID" value="KOO48326.1"/>
    <property type="molecule type" value="Genomic_DNA"/>
</dbReference>
<dbReference type="GO" id="GO:0006289">
    <property type="term" value="P:nucleotide-excision repair"/>
    <property type="evidence" value="ECO:0007669"/>
    <property type="project" value="InterPro"/>
</dbReference>
<dbReference type="GO" id="GO:0043916">
    <property type="term" value="F:DNA-7-methylguanine glycosylase activity"/>
    <property type="evidence" value="ECO:0007669"/>
    <property type="project" value="TreeGrafter"/>
</dbReference>
<dbReference type="Pfam" id="PF00730">
    <property type="entry name" value="HhH-GPD"/>
    <property type="match status" value="1"/>
</dbReference>
<keyword evidence="4" id="KW-0227">DNA damage</keyword>
<evidence type="ECO:0000313" key="9">
    <source>
        <dbReference type="Proteomes" id="UP000036867"/>
    </source>
</evidence>
<dbReference type="Gene3D" id="1.10.1670.10">
    <property type="entry name" value="Helix-hairpin-Helix base-excision DNA repair enzymes (C-terminal)"/>
    <property type="match status" value="1"/>
</dbReference>
<protein>
    <recommendedName>
        <fullName evidence="3">DNA-3-methyladenine glycosylase II</fullName>
        <ecNumber evidence="3">3.2.2.21</ecNumber>
    </recommendedName>
</protein>
<dbReference type="FunFam" id="1.10.340.30:FF:000004">
    <property type="entry name" value="DNA-3-methyladenine glycosylase II"/>
    <property type="match status" value="1"/>
</dbReference>
<dbReference type="GO" id="GO:0005737">
    <property type="term" value="C:cytoplasm"/>
    <property type="evidence" value="ECO:0007669"/>
    <property type="project" value="TreeGrafter"/>
</dbReference>
<dbReference type="GO" id="GO:0006307">
    <property type="term" value="P:DNA alkylation repair"/>
    <property type="evidence" value="ECO:0007669"/>
    <property type="project" value="TreeGrafter"/>
</dbReference>
<dbReference type="SUPFAM" id="SSF48150">
    <property type="entry name" value="DNA-glycosylase"/>
    <property type="match status" value="1"/>
</dbReference>
<dbReference type="Gene3D" id="3.30.310.20">
    <property type="entry name" value="DNA-3-methyladenine glycosylase AlkA, N-terminal domain"/>
    <property type="match status" value="1"/>
</dbReference>
<dbReference type="InterPro" id="IPR011257">
    <property type="entry name" value="DNA_glycosylase"/>
</dbReference>
<dbReference type="GO" id="GO:0032131">
    <property type="term" value="F:alkylated DNA binding"/>
    <property type="evidence" value="ECO:0007669"/>
    <property type="project" value="TreeGrafter"/>
</dbReference>
<keyword evidence="6" id="KW-0234">DNA repair</keyword>
<dbReference type="RefSeq" id="WP_053418461.1">
    <property type="nucleotide sequence ID" value="NZ_LILB01000007.1"/>
</dbReference>
<dbReference type="GO" id="GO:0032993">
    <property type="term" value="C:protein-DNA complex"/>
    <property type="evidence" value="ECO:0007669"/>
    <property type="project" value="TreeGrafter"/>
</dbReference>
<sequence>MNWIDHQSYIEIYTPEEFNFEECLLFLSRSKQEILHQIKDGYLYKLIKVNQELILCKIGCTQNIILVNFPITPPSKGIREEVASYIWEWFDLDTDLRVFYDAAKQDKILQGFAQKYYGLRIMCIPGLFEALSWAIIGQQINLTFAYILKKRFVENFGESLTLKGDTFWVFPNYEKIATISVEELRELQFSVRKAEYVIGIAKIMANGELTKDLLLGNQNYQQIQKSLMKIRGIGAWSADYVMMKCLHHPSAFPITDVGLHNALKVHLGLGRKPTVEEIKELSVNWGGLQAYATFYLWRSLYE</sequence>
<dbReference type="AlphaFoldDB" id="A0A0M0LB87"/>
<dbReference type="PANTHER" id="PTHR43003">
    <property type="entry name" value="DNA-3-METHYLADENINE GLYCOSYLASE"/>
    <property type="match status" value="1"/>
</dbReference>
<evidence type="ECO:0000313" key="8">
    <source>
        <dbReference type="EMBL" id="KOO48326.1"/>
    </source>
</evidence>
<evidence type="ECO:0000256" key="1">
    <source>
        <dbReference type="ARBA" id="ARBA00000086"/>
    </source>
</evidence>
<dbReference type="SMART" id="SM00478">
    <property type="entry name" value="ENDO3c"/>
    <property type="match status" value="1"/>
</dbReference>
<dbReference type="EC" id="3.2.2.21" evidence="3"/>
<dbReference type="InterPro" id="IPR012904">
    <property type="entry name" value="OGG_N"/>
</dbReference>
<dbReference type="PANTHER" id="PTHR43003:SF12">
    <property type="entry name" value="DNA-3-METHYLADENINE GLYCOSYLASE"/>
    <property type="match status" value="1"/>
</dbReference>
<evidence type="ECO:0000256" key="2">
    <source>
        <dbReference type="ARBA" id="ARBA00010817"/>
    </source>
</evidence>
<dbReference type="InterPro" id="IPR051912">
    <property type="entry name" value="Alkylbase_DNA_Glycosylase/TA"/>
</dbReference>
<evidence type="ECO:0000256" key="6">
    <source>
        <dbReference type="ARBA" id="ARBA00023204"/>
    </source>
</evidence>
<keyword evidence="9" id="KW-1185">Reference proteome</keyword>
<name>A0A0M0LB87_9BACL</name>
<dbReference type="InterPro" id="IPR003265">
    <property type="entry name" value="HhH-GPD_domain"/>
</dbReference>
<dbReference type="InterPro" id="IPR023170">
    <property type="entry name" value="HhH_base_excis_C"/>
</dbReference>
<dbReference type="OrthoDB" id="9785929at2"/>
<keyword evidence="5" id="KW-0378">Hydrolase</keyword>
<dbReference type="GeneID" id="301138026"/>